<sequence length="71" mass="7917">MRVTLGKCMLQERLSEKGLSVAALSVLLRTKPERLLDYIEGKRVMPLKAAVTIARSIGCSVEDLYQIEEVP</sequence>
<evidence type="ECO:0000313" key="3">
    <source>
        <dbReference type="Proteomes" id="UP000249522"/>
    </source>
</evidence>
<dbReference type="AlphaFoldDB" id="A0A2W1LF67"/>
<dbReference type="InterPro" id="IPR001387">
    <property type="entry name" value="Cro/C1-type_HTH"/>
</dbReference>
<protein>
    <submittedName>
        <fullName evidence="2">XRE family transcriptional regulator</fullName>
    </submittedName>
</protein>
<dbReference type="SMART" id="SM00530">
    <property type="entry name" value="HTH_XRE"/>
    <property type="match status" value="1"/>
</dbReference>
<comment type="caution">
    <text evidence="2">The sequence shown here is derived from an EMBL/GenBank/DDBJ whole genome shotgun (WGS) entry which is preliminary data.</text>
</comment>
<dbReference type="SUPFAM" id="SSF47413">
    <property type="entry name" value="lambda repressor-like DNA-binding domains"/>
    <property type="match status" value="1"/>
</dbReference>
<dbReference type="Proteomes" id="UP000249522">
    <property type="component" value="Unassembled WGS sequence"/>
</dbReference>
<evidence type="ECO:0000313" key="2">
    <source>
        <dbReference type="EMBL" id="PZD97473.1"/>
    </source>
</evidence>
<dbReference type="GO" id="GO:0003677">
    <property type="term" value="F:DNA binding"/>
    <property type="evidence" value="ECO:0007669"/>
    <property type="project" value="InterPro"/>
</dbReference>
<proteinExistence type="predicted"/>
<dbReference type="EMBL" id="QKRB01000024">
    <property type="protein sequence ID" value="PZD97473.1"/>
    <property type="molecule type" value="Genomic_DNA"/>
</dbReference>
<name>A0A2W1LF67_9BACL</name>
<reference evidence="2 3" key="1">
    <citation type="submission" date="2018-06" db="EMBL/GenBank/DDBJ databases">
        <title>Paenibacillus imtechensis sp. nov.</title>
        <authorList>
            <person name="Pinnaka A.K."/>
            <person name="Singh H."/>
            <person name="Kaur M."/>
        </authorList>
    </citation>
    <scope>NUCLEOTIDE SEQUENCE [LARGE SCALE GENOMIC DNA]</scope>
    <source>
        <strain evidence="2 3">SMB1</strain>
    </source>
</reference>
<dbReference type="InterPro" id="IPR010982">
    <property type="entry name" value="Lambda_DNA-bd_dom_sf"/>
</dbReference>
<keyword evidence="3" id="KW-1185">Reference proteome</keyword>
<dbReference type="RefSeq" id="WP_111145078.1">
    <property type="nucleotide sequence ID" value="NZ_QKRB01000024.1"/>
</dbReference>
<feature type="domain" description="HTH cro/C1-type" evidence="1">
    <location>
        <begin position="9"/>
        <end position="64"/>
    </location>
</feature>
<evidence type="ECO:0000259" key="1">
    <source>
        <dbReference type="SMART" id="SM00530"/>
    </source>
</evidence>
<dbReference type="Gene3D" id="1.10.260.40">
    <property type="entry name" value="lambda repressor-like DNA-binding domains"/>
    <property type="match status" value="1"/>
</dbReference>
<organism evidence="2 3">
    <name type="scientific">Paenibacillus sambharensis</name>
    <dbReference type="NCBI Taxonomy" id="1803190"/>
    <lineage>
        <taxon>Bacteria</taxon>
        <taxon>Bacillati</taxon>
        <taxon>Bacillota</taxon>
        <taxon>Bacilli</taxon>
        <taxon>Bacillales</taxon>
        <taxon>Paenibacillaceae</taxon>
        <taxon>Paenibacillus</taxon>
    </lineage>
</organism>
<accession>A0A2W1LF67</accession>
<gene>
    <name evidence="2" type="ORF">DNH61_02310</name>
</gene>
<dbReference type="CDD" id="cd00093">
    <property type="entry name" value="HTH_XRE"/>
    <property type="match status" value="1"/>
</dbReference>
<dbReference type="OrthoDB" id="2472497at2"/>